<reference evidence="1 2" key="2">
    <citation type="journal article" date="2019" name="G3 (Bethesda)">
        <title>Hybrid Assembly of the Genome of the Entomopathogenic Nematode Steinernema carpocapsae Identifies the X-Chromosome.</title>
        <authorList>
            <person name="Serra L."/>
            <person name="Macchietto M."/>
            <person name="Macias-Munoz A."/>
            <person name="McGill C.J."/>
            <person name="Rodriguez I.M."/>
            <person name="Rodriguez B."/>
            <person name="Murad R."/>
            <person name="Mortazavi A."/>
        </authorList>
    </citation>
    <scope>NUCLEOTIDE SEQUENCE [LARGE SCALE GENOMIC DNA]</scope>
    <source>
        <strain evidence="1 2">ALL</strain>
    </source>
</reference>
<protein>
    <submittedName>
        <fullName evidence="1">Uncharacterized protein</fullName>
    </submittedName>
</protein>
<proteinExistence type="predicted"/>
<dbReference type="AlphaFoldDB" id="A0A4U5M2S3"/>
<sequence length="114" mass="12949">MPDNGIIELNPLTSFVDNAANILHSTVLMDSWDRLATSPEHHSICWMALSPSVDSVFSWFTRSFILGVLNLKARLTQFVNLNLINALLEICHSIEKNKIRYSNSLRLCSMQSDR</sequence>
<dbReference type="EMBL" id="AZBU02000010">
    <property type="protein sequence ID" value="TKR62653.1"/>
    <property type="molecule type" value="Genomic_DNA"/>
</dbReference>
<gene>
    <name evidence="1" type="ORF">L596_026580</name>
</gene>
<keyword evidence="2" id="KW-1185">Reference proteome</keyword>
<organism evidence="1 2">
    <name type="scientific">Steinernema carpocapsae</name>
    <name type="common">Entomopathogenic nematode</name>
    <dbReference type="NCBI Taxonomy" id="34508"/>
    <lineage>
        <taxon>Eukaryota</taxon>
        <taxon>Metazoa</taxon>
        <taxon>Ecdysozoa</taxon>
        <taxon>Nematoda</taxon>
        <taxon>Chromadorea</taxon>
        <taxon>Rhabditida</taxon>
        <taxon>Tylenchina</taxon>
        <taxon>Panagrolaimomorpha</taxon>
        <taxon>Strongyloidoidea</taxon>
        <taxon>Steinernematidae</taxon>
        <taxon>Steinernema</taxon>
    </lineage>
</organism>
<name>A0A4U5M2S3_STECR</name>
<accession>A0A4U5M2S3</accession>
<evidence type="ECO:0000313" key="2">
    <source>
        <dbReference type="Proteomes" id="UP000298663"/>
    </source>
</evidence>
<reference evidence="1 2" key="1">
    <citation type="journal article" date="2015" name="Genome Biol.">
        <title>Comparative genomics of Steinernema reveals deeply conserved gene regulatory networks.</title>
        <authorList>
            <person name="Dillman A.R."/>
            <person name="Macchietto M."/>
            <person name="Porter C.F."/>
            <person name="Rogers A."/>
            <person name="Williams B."/>
            <person name="Antoshechkin I."/>
            <person name="Lee M.M."/>
            <person name="Goodwin Z."/>
            <person name="Lu X."/>
            <person name="Lewis E.E."/>
            <person name="Goodrich-Blair H."/>
            <person name="Stock S.P."/>
            <person name="Adams B.J."/>
            <person name="Sternberg P.W."/>
            <person name="Mortazavi A."/>
        </authorList>
    </citation>
    <scope>NUCLEOTIDE SEQUENCE [LARGE SCALE GENOMIC DNA]</scope>
    <source>
        <strain evidence="1 2">ALL</strain>
    </source>
</reference>
<dbReference type="Proteomes" id="UP000298663">
    <property type="component" value="Unassembled WGS sequence"/>
</dbReference>
<comment type="caution">
    <text evidence="1">The sequence shown here is derived from an EMBL/GenBank/DDBJ whole genome shotgun (WGS) entry which is preliminary data.</text>
</comment>
<evidence type="ECO:0000313" key="1">
    <source>
        <dbReference type="EMBL" id="TKR62653.1"/>
    </source>
</evidence>